<feature type="compositionally biased region" description="Low complexity" evidence="1">
    <location>
        <begin position="414"/>
        <end position="429"/>
    </location>
</feature>
<keyword evidence="2" id="KW-0732">Signal</keyword>
<feature type="region of interest" description="Disordered" evidence="1">
    <location>
        <begin position="560"/>
        <end position="696"/>
    </location>
</feature>
<name>A0AAW0TWD7_SCYPA</name>
<feature type="compositionally biased region" description="Gly residues" evidence="1">
    <location>
        <begin position="502"/>
        <end position="513"/>
    </location>
</feature>
<feature type="compositionally biased region" description="Low complexity" evidence="1">
    <location>
        <begin position="391"/>
        <end position="404"/>
    </location>
</feature>
<sequence>MGHLCFVLLVLFISSPVVHDFDIYGDANVSLGRIRRQILQQEPHMQPILNPPIPTSIGHYLGADQAVDSCVRDEVLVKGGCHRLLTQGPCARDEYVLMDPGDLKGYCAPRLCAPDRIFVFSDQQCHDPKNTALCPPGRHLYQTAYGTPVCQCPDGTYEGDDDLDDDVCDPILGRTLSCPPNQVLWFRNFKMPPECLPDPCGGENLNRGPNDLPFIPSATDGKCYQLGQRPAVCPAKTWYSLALETLRGVCSDIEDAGYQVFDQETLAFLTEMYSAPIARETTAPISPGQSPPAGQGGIGGQGQVFSGQGAIAGQGQVFSGQGAIAGQGTTTLLGQGQGGAGFRGQSAVPGQQFRGQTGATGQGFTTNLGQPGTTTGQMFTGSSGGQGFRGQPGTTTGQTFTGSSGSSGQGFMGQPGTSTGQTFTSSSGSSGQGGSTGSSGQTFTGQTGASGQGFTTNFGQVGSTGQGFRGQDGTTTQGQTGGTFQGFPGSTQGFSPQFTGQGFTGQGFTGQGFTGQTFPGQTFPGQTFSGQTFPGQMFTGQAFPGQQFASHQFVGQGTFGQRGTNTSLQSPRGFTGQAGTTPSQMTTTTIGQTPSVTYDPSRTTSTSTTTVRGQTTTTVFGQSGTTTAGPPGAPRGGSHRGHPPYITSRSRNQQASPSPSPPSSTVTQLQPVSQHAPGTTTFQGFSHQHPMVHSHSSFHNPHMGHASPVLSPRMPMGHHMINQHGALIPGQPIFLSNEQQSLEMFGGPGAMRTQLGRSISSHPGFSANPMTQGDLSVVMGQLLAQRSGLSGASDLSFLQTPRSHPHHGFFNGVKTLMAGVLETPSFQQHQQQQQQQQQAPQQTQTHHRGKRSPLPHATPGNVFETRLVGCRAGAQRDINAKCRNTILPSEPPAKRSLRAVPPVPPRPGCPSGQAYDRRRRCAPINDAVNSINAFNLGK</sequence>
<feature type="signal peptide" evidence="2">
    <location>
        <begin position="1"/>
        <end position="20"/>
    </location>
</feature>
<feature type="compositionally biased region" description="Low complexity" evidence="1">
    <location>
        <begin position="514"/>
        <end position="528"/>
    </location>
</feature>
<gene>
    <name evidence="3" type="ORF">O3P69_017579</name>
</gene>
<dbReference type="EMBL" id="JARAKH010000023">
    <property type="protein sequence ID" value="KAK8392053.1"/>
    <property type="molecule type" value="Genomic_DNA"/>
</dbReference>
<dbReference type="Proteomes" id="UP001487740">
    <property type="component" value="Unassembled WGS sequence"/>
</dbReference>
<organism evidence="3 4">
    <name type="scientific">Scylla paramamosain</name>
    <name type="common">Mud crab</name>
    <dbReference type="NCBI Taxonomy" id="85552"/>
    <lineage>
        <taxon>Eukaryota</taxon>
        <taxon>Metazoa</taxon>
        <taxon>Ecdysozoa</taxon>
        <taxon>Arthropoda</taxon>
        <taxon>Crustacea</taxon>
        <taxon>Multicrustacea</taxon>
        <taxon>Malacostraca</taxon>
        <taxon>Eumalacostraca</taxon>
        <taxon>Eucarida</taxon>
        <taxon>Decapoda</taxon>
        <taxon>Pleocyemata</taxon>
        <taxon>Brachyura</taxon>
        <taxon>Eubrachyura</taxon>
        <taxon>Portunoidea</taxon>
        <taxon>Portunidae</taxon>
        <taxon>Portuninae</taxon>
        <taxon>Scylla</taxon>
    </lineage>
</organism>
<dbReference type="AlphaFoldDB" id="A0AAW0TWD7"/>
<feature type="compositionally biased region" description="Polar residues" evidence="1">
    <location>
        <begin position="367"/>
        <end position="378"/>
    </location>
</feature>
<reference evidence="3 4" key="1">
    <citation type="submission" date="2023-03" db="EMBL/GenBank/DDBJ databases">
        <title>High-quality genome of Scylla paramamosain provides insights in environmental adaptation.</title>
        <authorList>
            <person name="Zhang L."/>
        </authorList>
    </citation>
    <scope>NUCLEOTIDE SEQUENCE [LARGE SCALE GENOMIC DNA]</scope>
    <source>
        <strain evidence="3">LZ_2023a</strain>
        <tissue evidence="3">Muscle</tissue>
    </source>
</reference>
<protein>
    <recommendedName>
        <fullName evidence="5">DUF4789 domain-containing protein</fullName>
    </recommendedName>
</protein>
<feature type="region of interest" description="Disordered" evidence="1">
    <location>
        <begin position="885"/>
        <end position="916"/>
    </location>
</feature>
<feature type="compositionally biased region" description="Low complexity" evidence="1">
    <location>
        <begin position="350"/>
        <end position="366"/>
    </location>
</feature>
<dbReference type="PANTHER" id="PTHR21177:SF7">
    <property type="entry name" value="GH11627P"/>
    <property type="match status" value="1"/>
</dbReference>
<evidence type="ECO:0000313" key="3">
    <source>
        <dbReference type="EMBL" id="KAK8392052.1"/>
    </source>
</evidence>
<accession>A0AAW0TWD7</accession>
<feature type="compositionally biased region" description="Low complexity" evidence="1">
    <location>
        <begin position="602"/>
        <end position="630"/>
    </location>
</feature>
<evidence type="ECO:0000256" key="1">
    <source>
        <dbReference type="SAM" id="MobiDB-lite"/>
    </source>
</evidence>
<feature type="compositionally biased region" description="Polar residues" evidence="1">
    <location>
        <begin position="560"/>
        <end position="601"/>
    </location>
</feature>
<feature type="compositionally biased region" description="Polar residues" evidence="1">
    <location>
        <begin position="665"/>
        <end position="686"/>
    </location>
</feature>
<feature type="region of interest" description="Disordered" evidence="1">
    <location>
        <begin position="825"/>
        <end position="862"/>
    </location>
</feature>
<feature type="region of interest" description="Disordered" evidence="1">
    <location>
        <begin position="338"/>
        <end position="535"/>
    </location>
</feature>
<evidence type="ECO:0008006" key="5">
    <source>
        <dbReference type="Google" id="ProtNLM"/>
    </source>
</evidence>
<feature type="compositionally biased region" description="Low complexity" evidence="1">
    <location>
        <begin position="827"/>
        <end position="844"/>
    </location>
</feature>
<evidence type="ECO:0000313" key="4">
    <source>
        <dbReference type="Proteomes" id="UP001487740"/>
    </source>
</evidence>
<dbReference type="PANTHER" id="PTHR21177">
    <property type="entry name" value="IP06524P-RELATED"/>
    <property type="match status" value="1"/>
</dbReference>
<evidence type="ECO:0000256" key="2">
    <source>
        <dbReference type="SAM" id="SignalP"/>
    </source>
</evidence>
<comment type="caution">
    <text evidence="3">The sequence shown here is derived from an EMBL/GenBank/DDBJ whole genome shotgun (WGS) entry which is preliminary data.</text>
</comment>
<proteinExistence type="predicted"/>
<dbReference type="EMBL" id="JARAKH010000023">
    <property type="protein sequence ID" value="KAK8392052.1"/>
    <property type="molecule type" value="Genomic_DNA"/>
</dbReference>
<feature type="compositionally biased region" description="Low complexity" evidence="1">
    <location>
        <begin position="438"/>
        <end position="456"/>
    </location>
</feature>
<keyword evidence="4" id="KW-1185">Reference proteome</keyword>
<feature type="compositionally biased region" description="Low complexity" evidence="1">
    <location>
        <begin position="485"/>
        <end position="501"/>
    </location>
</feature>
<feature type="chain" id="PRO_5044717049" description="DUF4789 domain-containing protein" evidence="2">
    <location>
        <begin position="21"/>
        <end position="938"/>
    </location>
</feature>